<dbReference type="InterPro" id="IPR011032">
    <property type="entry name" value="GroES-like_sf"/>
</dbReference>
<dbReference type="SUPFAM" id="SSF50129">
    <property type="entry name" value="GroES-like"/>
    <property type="match status" value="1"/>
</dbReference>
<dbReference type="Proteomes" id="UP000198778">
    <property type="component" value="Unassembled WGS sequence"/>
</dbReference>
<keyword evidence="8" id="KW-0862">Zinc</keyword>
<evidence type="ECO:0000256" key="3">
    <source>
        <dbReference type="ARBA" id="ARBA00011881"/>
    </source>
</evidence>
<dbReference type="GO" id="GO:0005737">
    <property type="term" value="C:cytoplasm"/>
    <property type="evidence" value="ECO:0007669"/>
    <property type="project" value="UniProtKB-SubCell"/>
</dbReference>
<dbReference type="OrthoDB" id="9792162at2"/>
<accession>A0A1H0FVG4</accession>
<keyword evidence="11" id="KW-1185">Reference proteome</keyword>
<comment type="subunit">
    <text evidence="3">Homotetramer.</text>
</comment>
<evidence type="ECO:0000256" key="7">
    <source>
        <dbReference type="ARBA" id="ARBA00022990"/>
    </source>
</evidence>
<dbReference type="InterPro" id="IPR014182">
    <property type="entry name" value="ADH_Zn_typ-1"/>
</dbReference>
<dbReference type="NCBIfam" id="TIGR02817">
    <property type="entry name" value="adh_fam_1"/>
    <property type="match status" value="1"/>
</dbReference>
<dbReference type="InterPro" id="IPR036291">
    <property type="entry name" value="NAD(P)-bd_dom_sf"/>
</dbReference>
<dbReference type="GO" id="GO:0003723">
    <property type="term" value="F:RNA binding"/>
    <property type="evidence" value="ECO:0007669"/>
    <property type="project" value="UniProtKB-KW"/>
</dbReference>
<evidence type="ECO:0000259" key="9">
    <source>
        <dbReference type="SMART" id="SM00829"/>
    </source>
</evidence>
<dbReference type="InterPro" id="IPR013149">
    <property type="entry name" value="ADH-like_C"/>
</dbReference>
<dbReference type="Pfam" id="PF08240">
    <property type="entry name" value="ADH_N"/>
    <property type="match status" value="1"/>
</dbReference>
<dbReference type="Gene3D" id="3.90.180.10">
    <property type="entry name" value="Medium-chain alcohol dehydrogenases, catalytic domain"/>
    <property type="match status" value="1"/>
</dbReference>
<dbReference type="InterPro" id="IPR013154">
    <property type="entry name" value="ADH-like_N"/>
</dbReference>
<dbReference type="InterPro" id="IPR051603">
    <property type="entry name" value="Zinc-ADH_QOR/CCCR"/>
</dbReference>
<dbReference type="InterPro" id="IPR002364">
    <property type="entry name" value="Quin_OxRdtase/zeta-crystal_CS"/>
</dbReference>
<dbReference type="STRING" id="745820.SAMN04488053_105111"/>
<organism evidence="10 11">
    <name type="scientific">Alkalicoccus daliensis</name>
    <dbReference type="NCBI Taxonomy" id="745820"/>
    <lineage>
        <taxon>Bacteria</taxon>
        <taxon>Bacillati</taxon>
        <taxon>Bacillota</taxon>
        <taxon>Bacilli</taxon>
        <taxon>Bacillales</taxon>
        <taxon>Bacillaceae</taxon>
        <taxon>Alkalicoccus</taxon>
    </lineage>
</organism>
<dbReference type="EMBL" id="FNIL01000005">
    <property type="protein sequence ID" value="SDN98668.1"/>
    <property type="molecule type" value="Genomic_DNA"/>
</dbReference>
<dbReference type="SMART" id="SM00829">
    <property type="entry name" value="PKS_ER"/>
    <property type="match status" value="1"/>
</dbReference>
<reference evidence="11" key="1">
    <citation type="submission" date="2016-10" db="EMBL/GenBank/DDBJ databases">
        <authorList>
            <person name="Varghese N."/>
            <person name="Submissions S."/>
        </authorList>
    </citation>
    <scope>NUCLEOTIDE SEQUENCE [LARGE SCALE GENOMIC DNA]</scope>
    <source>
        <strain evidence="11">CGMCC 1.10369</strain>
    </source>
</reference>
<keyword evidence="8" id="KW-0560">Oxidoreductase</keyword>
<evidence type="ECO:0000256" key="1">
    <source>
        <dbReference type="ARBA" id="ARBA00004496"/>
    </source>
</evidence>
<evidence type="ECO:0000313" key="11">
    <source>
        <dbReference type="Proteomes" id="UP000198778"/>
    </source>
</evidence>
<evidence type="ECO:0000256" key="6">
    <source>
        <dbReference type="ARBA" id="ARBA00022884"/>
    </source>
</evidence>
<dbReference type="PANTHER" id="PTHR44154:SF1">
    <property type="entry name" value="QUINONE OXIDOREDUCTASE"/>
    <property type="match status" value="1"/>
</dbReference>
<comment type="similarity">
    <text evidence="2 8">Belongs to the zinc-containing alcohol dehydrogenase family. Quinone oxidoreductase subfamily.</text>
</comment>
<dbReference type="GO" id="GO:0016491">
    <property type="term" value="F:oxidoreductase activity"/>
    <property type="evidence" value="ECO:0007669"/>
    <property type="project" value="UniProtKB-KW"/>
</dbReference>
<proteinExistence type="inferred from homology"/>
<keyword evidence="8" id="KW-0479">Metal-binding</keyword>
<keyword evidence="5" id="KW-0521">NADP</keyword>
<feature type="domain" description="Enoyl reductase (ER)" evidence="9">
    <location>
        <begin position="19"/>
        <end position="338"/>
    </location>
</feature>
<keyword evidence="4" id="KW-0963">Cytoplasm</keyword>
<dbReference type="PROSITE" id="PS01162">
    <property type="entry name" value="QOR_ZETA_CRYSTAL"/>
    <property type="match status" value="1"/>
</dbReference>
<keyword evidence="7" id="KW-0007">Acetylation</keyword>
<protein>
    <recommendedName>
        <fullName evidence="8">Zinc-type alcohol dehydrogenase-like protein</fullName>
    </recommendedName>
</protein>
<dbReference type="RefSeq" id="WP_090842834.1">
    <property type="nucleotide sequence ID" value="NZ_FNIL01000005.1"/>
</dbReference>
<evidence type="ECO:0000313" key="10">
    <source>
        <dbReference type="EMBL" id="SDN98668.1"/>
    </source>
</evidence>
<dbReference type="CDD" id="cd08252">
    <property type="entry name" value="AL_MDR"/>
    <property type="match status" value="1"/>
</dbReference>
<dbReference type="SUPFAM" id="SSF51735">
    <property type="entry name" value="NAD(P)-binding Rossmann-fold domains"/>
    <property type="match status" value="1"/>
</dbReference>
<dbReference type="PANTHER" id="PTHR44154">
    <property type="entry name" value="QUINONE OXIDOREDUCTASE"/>
    <property type="match status" value="1"/>
</dbReference>
<name>A0A1H0FVG4_9BACI</name>
<evidence type="ECO:0000256" key="8">
    <source>
        <dbReference type="RuleBase" id="RU364000"/>
    </source>
</evidence>
<comment type="subcellular location">
    <subcellularLocation>
        <location evidence="1">Cytoplasm</location>
    </subcellularLocation>
</comment>
<dbReference type="GO" id="GO:0008270">
    <property type="term" value="F:zinc ion binding"/>
    <property type="evidence" value="ECO:0007669"/>
    <property type="project" value="InterPro"/>
</dbReference>
<evidence type="ECO:0000256" key="2">
    <source>
        <dbReference type="ARBA" id="ARBA00010371"/>
    </source>
</evidence>
<keyword evidence="6" id="KW-0694">RNA-binding</keyword>
<dbReference type="InterPro" id="IPR020843">
    <property type="entry name" value="ER"/>
</dbReference>
<dbReference type="Gene3D" id="3.40.50.720">
    <property type="entry name" value="NAD(P)-binding Rossmann-like Domain"/>
    <property type="match status" value="1"/>
</dbReference>
<evidence type="ECO:0000256" key="4">
    <source>
        <dbReference type="ARBA" id="ARBA00022490"/>
    </source>
</evidence>
<dbReference type="AlphaFoldDB" id="A0A1H0FVG4"/>
<sequence length="340" mass="37587">MQKMNAVGLFESLPAENEESLQNIEVEKPSPQGRDILVEVKAVSINPVDTKVRGSVKEKLEEPKILGYDAAGVVVATGEEVSLFSPGDEVYYAGSVGRQGTNSEFHLVDERITAKKPSNLDFAEAAALPLTTITAWEAIYERMHVSKDPEQNKGKTMLIIGAAGGVGSIAVQIAKQAGLQVIGTASRDETKEWVKARGADHLINHHHNFKEQLQELSINEVDYIFCLHSTDMHWEAMVEVAAPQSYICAIVDTAEKVDLALLKQKSITFAWEFMFTRPLFTTPDMIEQHHLLTDAASLVEKGELATTMTERLKGFDAENFRKGHQLLEEGKMIGKLVIEK</sequence>
<gene>
    <name evidence="10" type="ORF">SAMN04488053_105111</name>
</gene>
<evidence type="ECO:0000256" key="5">
    <source>
        <dbReference type="ARBA" id="ARBA00022857"/>
    </source>
</evidence>
<dbReference type="Pfam" id="PF00107">
    <property type="entry name" value="ADH_zinc_N"/>
    <property type="match status" value="1"/>
</dbReference>